<dbReference type="InterPro" id="IPR051313">
    <property type="entry name" value="Bact_iron-sidero_bind"/>
</dbReference>
<dbReference type="InterPro" id="IPR002491">
    <property type="entry name" value="ABC_transptr_periplasmic_BD"/>
</dbReference>
<evidence type="ECO:0000256" key="5">
    <source>
        <dbReference type="SAM" id="MobiDB-lite"/>
    </source>
</evidence>
<protein>
    <submittedName>
        <fullName evidence="8">Iron ABC transporter, substrate binding protein</fullName>
    </submittedName>
</protein>
<gene>
    <name evidence="8" type="ORF">BN13_180062</name>
</gene>
<evidence type="ECO:0000256" key="1">
    <source>
        <dbReference type="ARBA" id="ARBA00004196"/>
    </source>
</evidence>
<evidence type="ECO:0000256" key="4">
    <source>
        <dbReference type="ARBA" id="ARBA00022729"/>
    </source>
</evidence>
<dbReference type="PANTHER" id="PTHR30532:SF24">
    <property type="entry name" value="FERRIC ENTEROBACTIN-BINDING PERIPLASMIC PROTEIN FEPB"/>
    <property type="match status" value="1"/>
</dbReference>
<dbReference type="PROSITE" id="PS50983">
    <property type="entry name" value="FE_B12_PBP"/>
    <property type="match status" value="1"/>
</dbReference>
<evidence type="ECO:0000256" key="3">
    <source>
        <dbReference type="ARBA" id="ARBA00022448"/>
    </source>
</evidence>
<comment type="subcellular location">
    <subcellularLocation>
        <location evidence="1">Cell envelope</location>
    </subcellularLocation>
</comment>
<dbReference type="Pfam" id="PF01497">
    <property type="entry name" value="Peripla_BP_2"/>
    <property type="match status" value="1"/>
</dbReference>
<evidence type="ECO:0000259" key="7">
    <source>
        <dbReference type="PROSITE" id="PS50983"/>
    </source>
</evidence>
<sequence length="351" mass="36043">MTSFSRRGALAAVLPTLLLTACSTGPAGSTSTTGSGTSSTGTASTSGTTTAAAFPVTIEHAFGSTTIEKEPTRIATIGWSDQDHLVALGIVPVGATKLTWGGNAAGSSDWFDSALASLGGDAPVRYDDADGAPIEQIAALSPDLILATNSGLTQEDYDKLVKIAPVVAYPEAPWITPWRTSLATVGKAVGRSDKAAQLTAAAEQQITAATTEHANLTGTSLIFGYLTTADLGTVGVYAAQDPRVALMRDFGLVDAPAVAEVVKAGEFYGSVSAERAADLTSDVFLTWSENPSDMKTFEDNKLIGQIPAIKDGHAYAEADKPTALAVTNPTPLSIPVVIDKFIPKVAAAIGS</sequence>
<proteinExistence type="inferred from homology"/>
<dbReference type="RefSeq" id="WP_048544906.1">
    <property type="nucleotide sequence ID" value="NZ_HF571038.1"/>
</dbReference>
<dbReference type="Proteomes" id="UP000035720">
    <property type="component" value="Unassembled WGS sequence"/>
</dbReference>
<dbReference type="GO" id="GO:0030288">
    <property type="term" value="C:outer membrane-bounded periplasmic space"/>
    <property type="evidence" value="ECO:0007669"/>
    <property type="project" value="TreeGrafter"/>
</dbReference>
<accession>A0A077M7K8</accession>
<dbReference type="CDD" id="cd01146">
    <property type="entry name" value="FhuD"/>
    <property type="match status" value="1"/>
</dbReference>
<evidence type="ECO:0000256" key="6">
    <source>
        <dbReference type="SAM" id="SignalP"/>
    </source>
</evidence>
<dbReference type="EMBL" id="CAJC01000090">
    <property type="protein sequence ID" value="CCI52539.1"/>
    <property type="molecule type" value="Genomic_DNA"/>
</dbReference>
<feature type="region of interest" description="Disordered" evidence="5">
    <location>
        <begin position="25"/>
        <end position="47"/>
    </location>
</feature>
<comment type="caution">
    <text evidence="8">The sequence shown here is derived from an EMBL/GenBank/DDBJ whole genome shotgun (WGS) entry which is preliminary data.</text>
</comment>
<keyword evidence="3" id="KW-0813">Transport</keyword>
<evidence type="ECO:0000313" key="9">
    <source>
        <dbReference type="Proteomes" id="UP000035720"/>
    </source>
</evidence>
<keyword evidence="9" id="KW-1185">Reference proteome</keyword>
<dbReference type="GO" id="GO:1901678">
    <property type="term" value="P:iron coordination entity transport"/>
    <property type="evidence" value="ECO:0007669"/>
    <property type="project" value="UniProtKB-ARBA"/>
</dbReference>
<comment type="similarity">
    <text evidence="2">Belongs to the bacterial solute-binding protein 8 family.</text>
</comment>
<organism evidence="8 9">
    <name type="scientific">Nostocoides jenkinsii Ben 74</name>
    <dbReference type="NCBI Taxonomy" id="1193518"/>
    <lineage>
        <taxon>Bacteria</taxon>
        <taxon>Bacillati</taxon>
        <taxon>Actinomycetota</taxon>
        <taxon>Actinomycetes</taxon>
        <taxon>Micrococcales</taxon>
        <taxon>Intrasporangiaceae</taxon>
        <taxon>Nostocoides</taxon>
    </lineage>
</organism>
<keyword evidence="4 6" id="KW-0732">Signal</keyword>
<dbReference type="OrthoDB" id="1846031at2"/>
<name>A0A077M7K8_9MICO</name>
<feature type="chain" id="PRO_5038457208" evidence="6">
    <location>
        <begin position="28"/>
        <end position="351"/>
    </location>
</feature>
<evidence type="ECO:0000313" key="8">
    <source>
        <dbReference type="EMBL" id="CCI52539.1"/>
    </source>
</evidence>
<feature type="signal peptide" evidence="6">
    <location>
        <begin position="1"/>
        <end position="27"/>
    </location>
</feature>
<evidence type="ECO:0000256" key="2">
    <source>
        <dbReference type="ARBA" id="ARBA00008814"/>
    </source>
</evidence>
<dbReference type="PROSITE" id="PS51257">
    <property type="entry name" value="PROKAR_LIPOPROTEIN"/>
    <property type="match status" value="1"/>
</dbReference>
<reference evidence="8 9" key="1">
    <citation type="journal article" date="2013" name="ISME J.">
        <title>A metabolic model for members of the genus Tetrasphaera involved in enhanced biological phosphorus removal.</title>
        <authorList>
            <person name="Kristiansen R."/>
            <person name="Nguyen H.T.T."/>
            <person name="Saunders A.M."/>
            <person name="Nielsen J.L."/>
            <person name="Wimmer R."/>
            <person name="Le V.Q."/>
            <person name="McIlroy S.J."/>
            <person name="Petrovski S."/>
            <person name="Seviour R.J."/>
            <person name="Calteau A."/>
            <person name="Nielsen K.L."/>
            <person name="Nielsen P.H."/>
        </authorList>
    </citation>
    <scope>NUCLEOTIDE SEQUENCE [LARGE SCALE GENOMIC DNA]</scope>
    <source>
        <strain evidence="8 9">Ben 74</strain>
    </source>
</reference>
<feature type="domain" description="Fe/B12 periplasmic-binding" evidence="7">
    <location>
        <begin position="73"/>
        <end position="349"/>
    </location>
</feature>
<dbReference type="PANTHER" id="PTHR30532">
    <property type="entry name" value="IRON III DICITRATE-BINDING PERIPLASMIC PROTEIN"/>
    <property type="match status" value="1"/>
</dbReference>
<dbReference type="STRING" id="1193518.BN13_180062"/>
<dbReference type="Gene3D" id="3.40.50.1980">
    <property type="entry name" value="Nitrogenase molybdenum iron protein domain"/>
    <property type="match status" value="2"/>
</dbReference>
<dbReference type="AlphaFoldDB" id="A0A077M7K8"/>
<dbReference type="SUPFAM" id="SSF53807">
    <property type="entry name" value="Helical backbone' metal receptor"/>
    <property type="match status" value="1"/>
</dbReference>